<reference evidence="6" key="1">
    <citation type="submission" date="2015-01" db="EMBL/GenBank/DDBJ databases">
        <authorList>
            <person name="Durling Mikael"/>
        </authorList>
    </citation>
    <scope>NUCLEOTIDE SEQUENCE</scope>
</reference>
<evidence type="ECO:0000256" key="3">
    <source>
        <dbReference type="PROSITE-ProRule" id="PRU00023"/>
    </source>
</evidence>
<organism evidence="6">
    <name type="scientific">Bionectria ochroleuca</name>
    <name type="common">Gliocladium roseum</name>
    <dbReference type="NCBI Taxonomy" id="29856"/>
    <lineage>
        <taxon>Eukaryota</taxon>
        <taxon>Fungi</taxon>
        <taxon>Dikarya</taxon>
        <taxon>Ascomycota</taxon>
        <taxon>Pezizomycotina</taxon>
        <taxon>Sordariomycetes</taxon>
        <taxon>Hypocreomycetidae</taxon>
        <taxon>Hypocreales</taxon>
        <taxon>Bionectriaceae</taxon>
        <taxon>Clonostachys</taxon>
    </lineage>
</organism>
<name>A0A0B7K167_BIOOC</name>
<evidence type="ECO:0000256" key="1">
    <source>
        <dbReference type="ARBA" id="ARBA00022737"/>
    </source>
</evidence>
<dbReference type="Gene3D" id="1.25.40.20">
    <property type="entry name" value="Ankyrin repeat-containing domain"/>
    <property type="match status" value="4"/>
</dbReference>
<dbReference type="InterPro" id="IPR056884">
    <property type="entry name" value="NPHP3-like_N"/>
</dbReference>
<feature type="repeat" description="ANK" evidence="3">
    <location>
        <begin position="519"/>
        <end position="551"/>
    </location>
</feature>
<dbReference type="Pfam" id="PF22939">
    <property type="entry name" value="WHD_GPIID"/>
    <property type="match status" value="1"/>
</dbReference>
<dbReference type="PANTHER" id="PTHR24173:SF74">
    <property type="entry name" value="ANKYRIN REPEAT DOMAIN-CONTAINING PROTEIN 16"/>
    <property type="match status" value="1"/>
</dbReference>
<feature type="domain" description="GPI inositol-deacylase winged helix" evidence="4">
    <location>
        <begin position="219"/>
        <end position="300"/>
    </location>
</feature>
<proteinExistence type="predicted"/>
<feature type="repeat" description="ANK" evidence="3">
    <location>
        <begin position="653"/>
        <end position="685"/>
    </location>
</feature>
<dbReference type="EMBL" id="CDPU01000020">
    <property type="protein sequence ID" value="CEO50934.1"/>
    <property type="molecule type" value="Genomic_DNA"/>
</dbReference>
<feature type="repeat" description="ANK" evidence="3">
    <location>
        <begin position="720"/>
        <end position="753"/>
    </location>
</feature>
<keyword evidence="2 3" id="KW-0040">ANK repeat</keyword>
<dbReference type="SMART" id="SM00248">
    <property type="entry name" value="ANK"/>
    <property type="match status" value="12"/>
</dbReference>
<dbReference type="PRINTS" id="PR01415">
    <property type="entry name" value="ANKYRIN"/>
</dbReference>
<accession>A0A0B7K167</accession>
<dbReference type="InterPro" id="IPR054471">
    <property type="entry name" value="GPIID_WHD"/>
</dbReference>
<evidence type="ECO:0000259" key="5">
    <source>
        <dbReference type="Pfam" id="PF24883"/>
    </source>
</evidence>
<dbReference type="AlphaFoldDB" id="A0A0B7K167"/>
<gene>
    <name evidence="6" type="ORF">BN869_000006992_1</name>
</gene>
<evidence type="ECO:0000259" key="4">
    <source>
        <dbReference type="Pfam" id="PF22939"/>
    </source>
</evidence>
<dbReference type="InterPro" id="IPR002110">
    <property type="entry name" value="Ankyrin_rpt"/>
</dbReference>
<dbReference type="Pfam" id="PF24883">
    <property type="entry name" value="NPHP3_N"/>
    <property type="match status" value="1"/>
</dbReference>
<dbReference type="Pfam" id="PF00023">
    <property type="entry name" value="Ank"/>
    <property type="match status" value="1"/>
</dbReference>
<feature type="domain" description="Nephrocystin 3-like N-terminal" evidence="5">
    <location>
        <begin position="56"/>
        <end position="175"/>
    </location>
</feature>
<feature type="repeat" description="ANK" evidence="3">
    <location>
        <begin position="469"/>
        <end position="501"/>
    </location>
</feature>
<dbReference type="PROSITE" id="PS50088">
    <property type="entry name" value="ANK_REPEAT"/>
    <property type="match status" value="5"/>
</dbReference>
<evidence type="ECO:0000256" key="2">
    <source>
        <dbReference type="ARBA" id="ARBA00023043"/>
    </source>
</evidence>
<feature type="repeat" description="ANK" evidence="3">
    <location>
        <begin position="436"/>
        <end position="468"/>
    </location>
</feature>
<dbReference type="PROSITE" id="PS50297">
    <property type="entry name" value="ANK_REP_REGION"/>
    <property type="match status" value="4"/>
</dbReference>
<evidence type="ECO:0000313" key="6">
    <source>
        <dbReference type="EMBL" id="CEO50934.1"/>
    </source>
</evidence>
<protein>
    <submittedName>
        <fullName evidence="6">Uncharacterized protein</fullName>
    </submittedName>
</protein>
<keyword evidence="1" id="KW-0677">Repeat</keyword>
<dbReference type="InterPro" id="IPR036770">
    <property type="entry name" value="Ankyrin_rpt-contain_sf"/>
</dbReference>
<dbReference type="SUPFAM" id="SSF48403">
    <property type="entry name" value="Ankyrin repeat"/>
    <property type="match status" value="2"/>
</dbReference>
<dbReference type="PANTHER" id="PTHR24173">
    <property type="entry name" value="ANKYRIN REPEAT CONTAINING"/>
    <property type="match status" value="1"/>
</dbReference>
<dbReference type="Pfam" id="PF12796">
    <property type="entry name" value="Ank_2"/>
    <property type="match status" value="4"/>
</dbReference>
<sequence length="891" mass="100095">MAESRFERFLIRYDKTLSARDKRSKRKKSLIFSNGSHQSTINLRMMTFSRKSIQAGTCQWFLNSPRYKNWIEKEKDILYCPRIPGAGKTILAATTIEDLTLRTTGILPLRIFIATSVELRNKRQKTCAYLHGNMWQLLGFVRKRSDLTDAIKEDIVIAAEGMFLLARLYFDSLKDKTSATEIKTSLEKFRKRSQTKEDPNNKLYLLAQAYDEAMDRIHMQQPGFQQLAARVLSWIIFARRQLTILELQHALAVSVGDKRLDEDNIRDIKDVVSVCLGLVTVDEQSGIVRLVHYNTQEYFEQTKTRLFPNAEAELATICVAYISFSIFESGLCETDSELQYRMRSRPLYDYTAQNWGHHARSATTPISGVWQFLSNRALINASNQTFCGNVLSQHQRYNQILTRGPTAIHLAAYFGLTPEVTSMLEQKVEVDSLDGHDRTPLTYASMNGHEATVKFLLEKGAKAHAPDMYPGTPLSYAVECGQEVIVKLLLSHGVAANSRAHGSTRFPFKGAQLRHYTRLKMTPLCVAALHGHEAISKLLIEKGADLEHRDLVKMTPLCIAVEENHEAVVDMLLIKGAEFESAPVHAYIPLSWAARHGYESIFNLLLKKSAHFEPENNEGGGTALTCATGARQLIITKHLLSITNVNVDWKDNSGRTPLSRAASGGHVAIIELLLDRGAKIESESNTRRTLLSFAAEEGHQDIVEFLLKRGGVNANSRDIFGRTPLHWALRYGHDQVVMNLILNEGSDPNSMDIYGSTPISVAARHDQAHLMKQLLDTGGINVVSQDCFRRTPLWYARRYGNPEVQQLLLEHIEEGRGFTLDSEDDSAVQRYEGSKPTGPTNKTCDICTMGIEFSGACYCCRICNNGNLNICLDCYQAGGHCLGRSLSLIEW</sequence>